<dbReference type="Proteomes" id="UP001157502">
    <property type="component" value="Chromosome 33"/>
</dbReference>
<reference evidence="1" key="1">
    <citation type="submission" date="2021-05" db="EMBL/GenBank/DDBJ databases">
        <authorList>
            <person name="Pan Q."/>
            <person name="Jouanno E."/>
            <person name="Zahm M."/>
            <person name="Klopp C."/>
            <person name="Cabau C."/>
            <person name="Louis A."/>
            <person name="Berthelot C."/>
            <person name="Parey E."/>
            <person name="Roest Crollius H."/>
            <person name="Montfort J."/>
            <person name="Robinson-Rechavi M."/>
            <person name="Bouchez O."/>
            <person name="Lampietro C."/>
            <person name="Lopez Roques C."/>
            <person name="Donnadieu C."/>
            <person name="Postlethwait J."/>
            <person name="Bobe J."/>
            <person name="Dillon D."/>
            <person name="Chandos A."/>
            <person name="von Hippel F."/>
            <person name="Guiguen Y."/>
        </authorList>
    </citation>
    <scope>NUCLEOTIDE SEQUENCE</scope>
    <source>
        <strain evidence="1">YG-Jan2019</strain>
    </source>
</reference>
<evidence type="ECO:0000313" key="1">
    <source>
        <dbReference type="EMBL" id="KAJ7986762.1"/>
    </source>
</evidence>
<comment type="caution">
    <text evidence="1">The sequence shown here is derived from an EMBL/GenBank/DDBJ whole genome shotgun (WGS) entry which is preliminary data.</text>
</comment>
<proteinExistence type="predicted"/>
<accession>A0ACC2F614</accession>
<keyword evidence="2" id="KW-1185">Reference proteome</keyword>
<dbReference type="EMBL" id="CM055760">
    <property type="protein sequence ID" value="KAJ7986762.1"/>
    <property type="molecule type" value="Genomic_DNA"/>
</dbReference>
<organism evidence="1 2">
    <name type="scientific">Dallia pectoralis</name>
    <name type="common">Alaska blackfish</name>
    <dbReference type="NCBI Taxonomy" id="75939"/>
    <lineage>
        <taxon>Eukaryota</taxon>
        <taxon>Metazoa</taxon>
        <taxon>Chordata</taxon>
        <taxon>Craniata</taxon>
        <taxon>Vertebrata</taxon>
        <taxon>Euteleostomi</taxon>
        <taxon>Actinopterygii</taxon>
        <taxon>Neopterygii</taxon>
        <taxon>Teleostei</taxon>
        <taxon>Protacanthopterygii</taxon>
        <taxon>Esociformes</taxon>
        <taxon>Umbridae</taxon>
        <taxon>Dallia</taxon>
    </lineage>
</organism>
<protein>
    <submittedName>
        <fullName evidence="1">Uncharacterized protein</fullName>
    </submittedName>
</protein>
<evidence type="ECO:0000313" key="2">
    <source>
        <dbReference type="Proteomes" id="UP001157502"/>
    </source>
</evidence>
<name>A0ACC2F614_DALPE</name>
<gene>
    <name evidence="1" type="ORF">DPEC_G00331750</name>
</gene>
<sequence length="127" mass="13300">MRKTGTAEAKVYGFPLGRRGKWHPRNEGLLKRMGVDPRSTPGPAKTGLPTPSPGGVLVNQGPPTQYVVADQDSVGGDLPLGAALREKLFPLRGKSRNKPLMGASKGSTPGYLPPEMVPGSSCVQGPD</sequence>